<dbReference type="EMBL" id="CP048914">
    <property type="protein sequence ID" value="QMS85994.1"/>
    <property type="molecule type" value="Genomic_DNA"/>
</dbReference>
<gene>
    <name evidence="2" type="ORF">G4Z02_01025</name>
</gene>
<dbReference type="Proteomes" id="UP000514720">
    <property type="component" value="Chromosome"/>
</dbReference>
<accession>A0A7L7KVJ4</accession>
<reference evidence="2 3" key="1">
    <citation type="submission" date="2020-02" db="EMBL/GenBank/DDBJ databases">
        <authorList>
            <person name="Zheng R.K."/>
            <person name="Sun C.M."/>
        </authorList>
    </citation>
    <scope>NUCLEOTIDE SEQUENCE [LARGE SCALE GENOMIC DNA]</scope>
    <source>
        <strain evidence="3">zrk13</strain>
    </source>
</reference>
<keyword evidence="3" id="KW-1185">Reference proteome</keyword>
<evidence type="ECO:0000313" key="3">
    <source>
        <dbReference type="Proteomes" id="UP000514720"/>
    </source>
</evidence>
<name>A0A7L7KVJ4_9MOLU</name>
<dbReference type="Pfam" id="PF09851">
    <property type="entry name" value="SHOCT"/>
    <property type="match status" value="1"/>
</dbReference>
<sequence>MGNNVDDLKSDSINKVSISGAFFSELFFGQSYTMLKGVNNMVKGITDKLVEGNNRIVNSIKDSFTALNETLSSLSSNHRIVDTRLIQVIFDDSTDIELVGVSIIYEFNRKIGSKRRNETKKVIEQPVHLKEHKNSYIEELKQLKELLDAGIISEEEFNAKKTKLLDL</sequence>
<dbReference type="KEGG" id="xcl:G4Z02_01025"/>
<dbReference type="InterPro" id="IPR018649">
    <property type="entry name" value="SHOCT"/>
</dbReference>
<evidence type="ECO:0000313" key="2">
    <source>
        <dbReference type="EMBL" id="QMS85994.1"/>
    </source>
</evidence>
<proteinExistence type="predicted"/>
<feature type="domain" description="SHOCT" evidence="1">
    <location>
        <begin position="138"/>
        <end position="165"/>
    </location>
</feature>
<dbReference type="AlphaFoldDB" id="A0A7L7KVJ4"/>
<evidence type="ECO:0000259" key="1">
    <source>
        <dbReference type="Pfam" id="PF09851"/>
    </source>
</evidence>
<organism evidence="2 3">
    <name type="scientific">Candidatus Xianfuyuplasma coldseepsis</name>
    <dbReference type="NCBI Taxonomy" id="2782163"/>
    <lineage>
        <taxon>Bacteria</taxon>
        <taxon>Bacillati</taxon>
        <taxon>Mycoplasmatota</taxon>
        <taxon>Mollicutes</taxon>
        <taxon>Candidatus Izemoplasmatales</taxon>
        <taxon>Candidatus Izemoplasmataceae</taxon>
        <taxon>Candidatus Xianfuyuplasma</taxon>
    </lineage>
</organism>
<protein>
    <submittedName>
        <fullName evidence="2">SHOCT domain-containing protein</fullName>
    </submittedName>
</protein>